<dbReference type="Proteomes" id="UP000434957">
    <property type="component" value="Unassembled WGS sequence"/>
</dbReference>
<feature type="transmembrane region" description="Helical" evidence="1">
    <location>
        <begin position="74"/>
        <end position="96"/>
    </location>
</feature>
<feature type="transmembrane region" description="Helical" evidence="1">
    <location>
        <begin position="108"/>
        <end position="133"/>
    </location>
</feature>
<evidence type="ECO:0000313" key="4">
    <source>
        <dbReference type="Proteomes" id="UP000429607"/>
    </source>
</evidence>
<keyword evidence="1" id="KW-0472">Membrane</keyword>
<keyword evidence="1" id="KW-1133">Transmembrane helix</keyword>
<feature type="transmembrane region" description="Helical" evidence="1">
    <location>
        <begin position="145"/>
        <end position="168"/>
    </location>
</feature>
<dbReference type="Proteomes" id="UP000429607">
    <property type="component" value="Unassembled WGS sequence"/>
</dbReference>
<evidence type="ECO:0000313" key="2">
    <source>
        <dbReference type="EMBL" id="KAE9033836.1"/>
    </source>
</evidence>
<evidence type="ECO:0000313" key="5">
    <source>
        <dbReference type="Proteomes" id="UP000434957"/>
    </source>
</evidence>
<accession>A0A6A3MXB9</accession>
<feature type="transmembrane region" description="Helical" evidence="1">
    <location>
        <begin position="180"/>
        <end position="199"/>
    </location>
</feature>
<dbReference type="EMBL" id="QXFV01000572">
    <property type="protein sequence ID" value="KAE9033836.1"/>
    <property type="molecule type" value="Genomic_DNA"/>
</dbReference>
<proteinExistence type="predicted"/>
<keyword evidence="5" id="KW-1185">Reference proteome</keyword>
<keyword evidence="1" id="KW-0812">Transmembrane</keyword>
<evidence type="ECO:0000256" key="1">
    <source>
        <dbReference type="SAM" id="Phobius"/>
    </source>
</evidence>
<gene>
    <name evidence="2" type="ORF">PR001_g9991</name>
    <name evidence="3" type="ORF">PR003_g10461</name>
</gene>
<organism evidence="2 4">
    <name type="scientific">Phytophthora rubi</name>
    <dbReference type="NCBI Taxonomy" id="129364"/>
    <lineage>
        <taxon>Eukaryota</taxon>
        <taxon>Sar</taxon>
        <taxon>Stramenopiles</taxon>
        <taxon>Oomycota</taxon>
        <taxon>Peronosporomycetes</taxon>
        <taxon>Peronosporales</taxon>
        <taxon>Peronosporaceae</taxon>
        <taxon>Phytophthora</taxon>
    </lineage>
</organism>
<dbReference type="EMBL" id="QXFT01000571">
    <property type="protein sequence ID" value="KAE9340499.1"/>
    <property type="molecule type" value="Genomic_DNA"/>
</dbReference>
<protein>
    <submittedName>
        <fullName evidence="2">Uncharacterized protein</fullName>
    </submittedName>
</protein>
<dbReference type="AlphaFoldDB" id="A0A6A3MXB9"/>
<reference evidence="2 4" key="1">
    <citation type="submission" date="2018-09" db="EMBL/GenBank/DDBJ databases">
        <title>Genomic investigation of the strawberry pathogen Phytophthora fragariae indicates pathogenicity is determined by transcriptional variation in three key races.</title>
        <authorList>
            <person name="Adams T.M."/>
            <person name="Armitage A.D."/>
            <person name="Sobczyk M.K."/>
            <person name="Bates H.J."/>
            <person name="Dunwell J.M."/>
            <person name="Nellist C.F."/>
            <person name="Harrison R.J."/>
        </authorList>
    </citation>
    <scope>NUCLEOTIDE SEQUENCE [LARGE SCALE GENOMIC DNA]</scope>
    <source>
        <strain evidence="2 4">SCRP249</strain>
        <strain evidence="3 5">SCRP333</strain>
    </source>
</reference>
<name>A0A6A3MXB9_9STRA</name>
<sequence length="214" mass="24515">MNPFQCSESPQKPQYPTVRPIREFPVLKIRSRREHLYELQLAQPLPSFDLTKTLISKMLPTNAHNRLNLVMHRFLNSFLVSLFRFSLLCFGCLLFVPTKIIMPVVPLMVATIVLPPVIFVTLFSLDVLVLLAYHYEFWFITALNTLNWVALGVIFGDIRAISCIGLWLSSQSVVFIDSNFRTFPTAVKSIMISGPFLIVRAKLLFSRRQHCPSS</sequence>
<comment type="caution">
    <text evidence="2">The sequence shown here is derived from an EMBL/GenBank/DDBJ whole genome shotgun (WGS) entry which is preliminary data.</text>
</comment>
<evidence type="ECO:0000313" key="3">
    <source>
        <dbReference type="EMBL" id="KAE9340499.1"/>
    </source>
</evidence>